<dbReference type="Proteomes" id="UP000046187">
    <property type="component" value="Unassembled WGS sequence"/>
</dbReference>
<feature type="region of interest" description="Disordered" evidence="1">
    <location>
        <begin position="1"/>
        <end position="46"/>
    </location>
</feature>
<evidence type="ECO:0000313" key="2">
    <source>
        <dbReference type="EMBL" id="CTP91415.1"/>
    </source>
</evidence>
<sequence>MAMRSIPDRKWHGRLEPFGVERGQQRAAATRHPDGSPGVAANARHGARAAAPQRWSVSALCPWVSEYDTKPP</sequence>
<protein>
    <submittedName>
        <fullName evidence="2">Uncharacterized protein</fullName>
    </submittedName>
</protein>
<dbReference type="AlphaFoldDB" id="A0A0K3A7F9"/>
<dbReference type="EMBL" id="CXOI01000059">
    <property type="protein sequence ID" value="CTP91415.1"/>
    <property type="molecule type" value="Genomic_DNA"/>
</dbReference>
<feature type="compositionally biased region" description="Basic and acidic residues" evidence="1">
    <location>
        <begin position="1"/>
        <end position="15"/>
    </location>
</feature>
<accession>A0A0K3A7F9</accession>
<evidence type="ECO:0000313" key="3">
    <source>
        <dbReference type="Proteomes" id="UP000046187"/>
    </source>
</evidence>
<keyword evidence="3" id="KW-1185">Reference proteome</keyword>
<organism evidence="2 3">
    <name type="scientific">Xanthomonas graminis pv. arrhenatheri LMG 727</name>
    <dbReference type="NCBI Taxonomy" id="1195923"/>
    <lineage>
        <taxon>Bacteria</taxon>
        <taxon>Pseudomonadati</taxon>
        <taxon>Pseudomonadota</taxon>
        <taxon>Gammaproteobacteria</taxon>
        <taxon>Lysobacterales</taxon>
        <taxon>Lysobacteraceae</taxon>
        <taxon>Xanthomonas</taxon>
        <taxon>Xanthomonas translucens group</taxon>
        <taxon>Xanthomonas graminis</taxon>
    </lineage>
</organism>
<name>A0A0K3A7F9_9XANT</name>
<evidence type="ECO:0000256" key="1">
    <source>
        <dbReference type="SAM" id="MobiDB-lite"/>
    </source>
</evidence>
<gene>
    <name evidence="2" type="ORF">XTALMG727_3423</name>
</gene>
<proteinExistence type="predicted"/>
<reference evidence="3" key="1">
    <citation type="submission" date="2015-07" db="EMBL/GenBank/DDBJ databases">
        <authorList>
            <person name="Wibberg D."/>
        </authorList>
    </citation>
    <scope>NUCLEOTIDE SEQUENCE [LARGE SCALE GENOMIC DNA]</scope>
</reference>